<keyword evidence="1" id="KW-0560">Oxidoreductase</keyword>
<keyword evidence="6" id="KW-1185">Reference proteome</keyword>
<dbReference type="Gene3D" id="3.40.30.10">
    <property type="entry name" value="Glutaredoxin"/>
    <property type="match status" value="1"/>
</dbReference>
<dbReference type="CDD" id="cd03018">
    <property type="entry name" value="PRX_AhpE_like"/>
    <property type="match status" value="1"/>
</dbReference>
<dbReference type="InterPro" id="IPR000866">
    <property type="entry name" value="AhpC/TSA"/>
</dbReference>
<dbReference type="PANTHER" id="PTHR43110">
    <property type="entry name" value="THIOL PEROXIDASE"/>
    <property type="match status" value="1"/>
</dbReference>
<gene>
    <name evidence="5" type="ORF">SAMN06265219_101315</name>
</gene>
<dbReference type="GO" id="GO:0016491">
    <property type="term" value="F:oxidoreductase activity"/>
    <property type="evidence" value="ECO:0007669"/>
    <property type="project" value="UniProtKB-KW"/>
</dbReference>
<evidence type="ECO:0000313" key="6">
    <source>
        <dbReference type="Proteomes" id="UP000317557"/>
    </source>
</evidence>
<organism evidence="5 6">
    <name type="scientific">Gracilimonas mengyeensis</name>
    <dbReference type="NCBI Taxonomy" id="1302730"/>
    <lineage>
        <taxon>Bacteria</taxon>
        <taxon>Pseudomonadati</taxon>
        <taxon>Balneolota</taxon>
        <taxon>Balneolia</taxon>
        <taxon>Balneolales</taxon>
        <taxon>Balneolaceae</taxon>
        <taxon>Gracilimonas</taxon>
    </lineage>
</organism>
<keyword evidence="2" id="KW-0676">Redox-active center</keyword>
<dbReference type="InterPro" id="IPR050455">
    <property type="entry name" value="Tpx_Peroxidase_subfamily"/>
</dbReference>
<dbReference type="Proteomes" id="UP000317557">
    <property type="component" value="Unassembled WGS sequence"/>
</dbReference>
<evidence type="ECO:0000313" key="5">
    <source>
        <dbReference type="EMBL" id="SMO37149.1"/>
    </source>
</evidence>
<dbReference type="AlphaFoldDB" id="A0A521AQQ2"/>
<dbReference type="Pfam" id="PF00578">
    <property type="entry name" value="AhpC-TSA"/>
    <property type="match status" value="1"/>
</dbReference>
<dbReference type="InterPro" id="IPR013766">
    <property type="entry name" value="Thioredoxin_domain"/>
</dbReference>
<evidence type="ECO:0000256" key="3">
    <source>
        <dbReference type="PIRSR" id="PIRSR000239-1"/>
    </source>
</evidence>
<dbReference type="PANTHER" id="PTHR43110:SF1">
    <property type="entry name" value="THIOL PEROXIDASE"/>
    <property type="match status" value="1"/>
</dbReference>
<dbReference type="InterPro" id="IPR036249">
    <property type="entry name" value="Thioredoxin-like_sf"/>
</dbReference>
<dbReference type="PIRSF" id="PIRSF000239">
    <property type="entry name" value="AHPC"/>
    <property type="match status" value="1"/>
</dbReference>
<sequence>MSIKAPEFTLQNTNGDEVSLTDFKGEKNVVLLFFPLAFSSVCTKEMCSTRDNLKMFNALDAEVIGISVDSFFALRAFKESNNLNFTLLSDFNKEASKAYDVLNEDFFGMKGVSKRAAFVINKEGDIVHSEILEDAGNQPDFNRIQEVLAEFD</sequence>
<dbReference type="PROSITE" id="PS51352">
    <property type="entry name" value="THIOREDOXIN_2"/>
    <property type="match status" value="1"/>
</dbReference>
<name>A0A521AQQ2_9BACT</name>
<accession>A0A521AQQ2</accession>
<evidence type="ECO:0000256" key="1">
    <source>
        <dbReference type="ARBA" id="ARBA00023002"/>
    </source>
</evidence>
<reference evidence="5 6" key="1">
    <citation type="submission" date="2017-05" db="EMBL/GenBank/DDBJ databases">
        <authorList>
            <person name="Varghese N."/>
            <person name="Submissions S."/>
        </authorList>
    </citation>
    <scope>NUCLEOTIDE SEQUENCE [LARGE SCALE GENOMIC DNA]</scope>
    <source>
        <strain evidence="5 6">DSM 21985</strain>
    </source>
</reference>
<dbReference type="GO" id="GO:0016209">
    <property type="term" value="F:antioxidant activity"/>
    <property type="evidence" value="ECO:0007669"/>
    <property type="project" value="InterPro"/>
</dbReference>
<evidence type="ECO:0000259" key="4">
    <source>
        <dbReference type="PROSITE" id="PS51352"/>
    </source>
</evidence>
<dbReference type="EMBL" id="FXTP01000001">
    <property type="protein sequence ID" value="SMO37149.1"/>
    <property type="molecule type" value="Genomic_DNA"/>
</dbReference>
<feature type="active site" description="Cysteine sulfenic acid (-SOH) intermediate; for peroxidase activity" evidence="3">
    <location>
        <position position="42"/>
    </location>
</feature>
<dbReference type="RefSeq" id="WP_142452826.1">
    <property type="nucleotide sequence ID" value="NZ_FXTP01000001.1"/>
</dbReference>
<dbReference type="SUPFAM" id="SSF52833">
    <property type="entry name" value="Thioredoxin-like"/>
    <property type="match status" value="1"/>
</dbReference>
<proteinExistence type="predicted"/>
<evidence type="ECO:0000256" key="2">
    <source>
        <dbReference type="ARBA" id="ARBA00023284"/>
    </source>
</evidence>
<dbReference type="OrthoDB" id="9809746at2"/>
<feature type="domain" description="Thioredoxin" evidence="4">
    <location>
        <begin position="1"/>
        <end position="152"/>
    </location>
</feature>
<dbReference type="InterPro" id="IPR024706">
    <property type="entry name" value="Peroxiredoxin_AhpC-typ"/>
</dbReference>
<protein>
    <submittedName>
        <fullName evidence="5">Peroxiredoxin</fullName>
    </submittedName>
</protein>